<proteinExistence type="predicted"/>
<dbReference type="InterPro" id="IPR003409">
    <property type="entry name" value="MORN"/>
</dbReference>
<protein>
    <recommendedName>
        <fullName evidence="7">MORN repeat protein</fullName>
    </recommendedName>
</protein>
<evidence type="ECO:0000313" key="3">
    <source>
        <dbReference type="EMBL" id="CDU85158.1"/>
    </source>
</evidence>
<dbReference type="EMBL" id="LK934638">
    <property type="protein sequence ID" value="CDU85158.1"/>
    <property type="molecule type" value="Genomic_DNA"/>
</dbReference>
<feature type="region of interest" description="Disordered" evidence="2">
    <location>
        <begin position="412"/>
        <end position="431"/>
    </location>
</feature>
<reference evidence="3" key="3">
    <citation type="submission" date="2014-05" db="EMBL/GenBank/DDBJ databases">
        <authorList>
            <person name="Aslett A.Martin."/>
            <person name="De Silva Nishadi"/>
        </authorList>
    </citation>
    <scope>NUCLEOTIDE SEQUENCE</scope>
    <source>
        <strain evidence="3">YM</strain>
    </source>
</reference>
<dbReference type="AlphaFoldDB" id="A0A077YJL8"/>
<sequence>MVGDTIKKKDCTGFIINEEDEFLNIFNYKNIKCFKFPNYIYIGQIKESNETEGIEDNKNETNVNKKKGKEELGNREKIDKSKKNVKKKKVENIIKEGYGILLSLKKNAFNEEIIVNKFIGNWKNNKKSGLGLNIYLNKNIYYGYYINDMKNGYGNFIWNDSKSTYEGNWVNNYMQGNGKYKNKNYIFDGNFHMNKFINFNGEWIDIIEIEKNNSKNNRVNKQIILNNNIDLIILPFDFLKVNLKKIANMIKYNFNKIPFIIRSKNFMDKHKQNIDLSKLIFLSYYLNTLEIKNYLDDDQLTFDNLGKNILKNQNINFDQDYNNYNVSDFDETESELNIKSDTPCSHTSDQGSESTTSNNTDKISSNDRSSELEDSITASNSNDSTTSYGSRMSIFSNIPEICSKQNSLNSIKSDNENINSPNRSTLNNLIENKTESIESDGSELKEYIKNRNSSSIEMDKKDKDAFSKSGSIRENDLDNNENDNNLKESNCNSKNREYYNLKMSNDSTYVDIEKKRKNEINKLINKYINIYNNCESDSSEYSILSSGKEIDKSCKNDTNNEDKTEKIENEENENKNEKDKEENSNKIININNKENNYDDINKIVKNDILKIYISIKFLKKLRKCNLSCTYNINKKIKNSLILNYPFIFNLNYGKNKNEMVLDHLFIKNVTIPKFWNLSNYFGNSMDKISKDIFTPLYFDFRNENKNIFNFSQINKNNKVNLENDCEETDSNLNFFMVTDLLVDDTNDINYLKSLLIDKFKDFLYVNNLFFIIIE</sequence>
<feature type="compositionally biased region" description="Polar residues" evidence="2">
    <location>
        <begin position="338"/>
        <end position="363"/>
    </location>
</feature>
<dbReference type="EMBL" id="LM993664">
    <property type="protein sequence ID" value="VTZ79053.1"/>
    <property type="molecule type" value="Genomic_DNA"/>
</dbReference>
<dbReference type="Gene3D" id="2.20.110.10">
    <property type="entry name" value="Histone H3 K4-specific methyltransferase SET7/9 N-terminal domain"/>
    <property type="match status" value="1"/>
</dbReference>
<reference evidence="4" key="4">
    <citation type="submission" date="2019-05" db="EMBL/GenBank/DDBJ databases">
        <authorList>
            <consortium name="Pathogen Informatics"/>
        </authorList>
    </citation>
    <scope>NUCLEOTIDE SEQUENCE</scope>
    <source>
        <strain evidence="4">17X</strain>
    </source>
</reference>
<dbReference type="Pfam" id="PF02493">
    <property type="entry name" value="MORN"/>
    <property type="match status" value="3"/>
</dbReference>
<organism evidence="3 6">
    <name type="scientific">Plasmodium yoelii</name>
    <dbReference type="NCBI Taxonomy" id="5861"/>
    <lineage>
        <taxon>Eukaryota</taxon>
        <taxon>Sar</taxon>
        <taxon>Alveolata</taxon>
        <taxon>Apicomplexa</taxon>
        <taxon>Aconoidasida</taxon>
        <taxon>Haemosporida</taxon>
        <taxon>Plasmodiidae</taxon>
        <taxon>Plasmodium</taxon>
        <taxon>Plasmodium (Vinckeia)</taxon>
    </lineage>
</organism>
<dbReference type="VEuPathDB" id="PlasmoDB:PY17X_1032800"/>
<dbReference type="GeneID" id="3789522"/>
<keyword evidence="1" id="KW-0677">Repeat</keyword>
<dbReference type="VEuPathDB" id="PlasmoDB:PYYM_1032500"/>
<dbReference type="Proteomes" id="UP000072874">
    <property type="component" value="Chromosome 10"/>
</dbReference>
<evidence type="ECO:0000313" key="5">
    <source>
        <dbReference type="Proteomes" id="UP000072874"/>
    </source>
</evidence>
<feature type="region of interest" description="Disordered" evidence="2">
    <location>
        <begin position="338"/>
        <end position="388"/>
    </location>
</feature>
<accession>A0A077YJL8</accession>
<evidence type="ECO:0008006" key="7">
    <source>
        <dbReference type="Google" id="ProtNLM"/>
    </source>
</evidence>
<evidence type="ECO:0000256" key="1">
    <source>
        <dbReference type="ARBA" id="ARBA00022737"/>
    </source>
</evidence>
<feature type="region of interest" description="Disordered" evidence="2">
    <location>
        <begin position="455"/>
        <end position="493"/>
    </location>
</feature>
<dbReference type="Proteomes" id="UP000072904">
    <property type="component" value="Chromosome 10"/>
</dbReference>
<name>A0A077YJL8_PLAYE</name>
<feature type="region of interest" description="Disordered" evidence="2">
    <location>
        <begin position="53"/>
        <end position="73"/>
    </location>
</feature>
<evidence type="ECO:0000313" key="4">
    <source>
        <dbReference type="EMBL" id="VTZ79053.1"/>
    </source>
</evidence>
<evidence type="ECO:0000313" key="6">
    <source>
        <dbReference type="Proteomes" id="UP000072904"/>
    </source>
</evidence>
<dbReference type="KEGG" id="pyo:PY17X_1032800"/>
<dbReference type="PANTHER" id="PTHR23084">
    <property type="entry name" value="PHOSPHATIDYLINOSITOL-4-PHOSPHATE 5-KINASE RELATED"/>
    <property type="match status" value="1"/>
</dbReference>
<dbReference type="SUPFAM" id="SSF82185">
    <property type="entry name" value="Histone H3 K4-specific methyltransferase SET7/9 N-terminal domain"/>
    <property type="match status" value="1"/>
</dbReference>
<dbReference type="PANTHER" id="PTHR23084:SF263">
    <property type="entry name" value="MORN REPEAT-CONTAINING PROTEIN 1"/>
    <property type="match status" value="1"/>
</dbReference>
<evidence type="ECO:0000256" key="2">
    <source>
        <dbReference type="SAM" id="MobiDB-lite"/>
    </source>
</evidence>
<dbReference type="SMART" id="SM00698">
    <property type="entry name" value="MORN"/>
    <property type="match status" value="3"/>
</dbReference>
<feature type="compositionally biased region" description="Polar residues" evidence="2">
    <location>
        <begin position="376"/>
        <end position="388"/>
    </location>
</feature>
<dbReference type="VEuPathDB" id="PlasmoDB:Py17XNL_001002363"/>
<reference evidence="4" key="2">
    <citation type="submission" date="2014-05" db="EMBL/GenBank/DDBJ databases">
        <authorList>
            <person name="Aslett M.A."/>
            <person name="De Silva N."/>
        </authorList>
    </citation>
    <scope>NUCLEOTIDE SEQUENCE</scope>
    <source>
        <strain evidence="4">17X</strain>
    </source>
</reference>
<dbReference type="OrthoDB" id="392831at2759"/>
<reference evidence="5 6" key="1">
    <citation type="journal article" date="2014" name="BMC Biol.">
        <title>A comprehensive evaluation of rodent malaria parasite genomes and gene expression.</title>
        <authorList>
            <person name="Otto T.D."/>
            <person name="Bohme U."/>
            <person name="Jackson A.P."/>
            <person name="Hunt M."/>
            <person name="Franke-Fayard B."/>
            <person name="Hoeijmakers W.A."/>
            <person name="Religa A.A."/>
            <person name="Robertson L."/>
            <person name="Sanders M."/>
            <person name="Ogun S.A."/>
            <person name="Cunningham D."/>
            <person name="Erhart A."/>
            <person name="Billker O."/>
            <person name="Khan S.M."/>
            <person name="Stunnenberg H.G."/>
            <person name="Langhorne J."/>
            <person name="Holder A.A."/>
            <person name="Waters A.P."/>
            <person name="Newbold C.I."/>
            <person name="Pain A."/>
            <person name="Berriman M."/>
            <person name="Janse C.J."/>
        </authorList>
    </citation>
    <scope>NUCLEOTIDE SEQUENCE [LARGE SCALE GENOMIC DNA]</scope>
    <source>
        <strain evidence="4 5">17X</strain>
        <strain evidence="3 6">YM</strain>
    </source>
</reference>
<feature type="region of interest" description="Disordered" evidence="2">
    <location>
        <begin position="552"/>
        <end position="582"/>
    </location>
</feature>
<feature type="compositionally biased region" description="Basic and acidic residues" evidence="2">
    <location>
        <begin position="457"/>
        <end position="476"/>
    </location>
</feature>
<dbReference type="OMA" id="FVVNERE"/>
<gene>
    <name evidence="4" type="ORF">PY17X_1032800</name>
    <name evidence="3" type="ORF">PYYM_1032500</name>
</gene>
<dbReference type="RefSeq" id="XP_022813375.1">
    <property type="nucleotide sequence ID" value="XM_022956319.1"/>
</dbReference>
<dbReference type="VEuPathDB" id="PlasmoDB:PY00425"/>